<accession>A0A3T0D1R1</accession>
<proteinExistence type="predicted"/>
<dbReference type="Proteomes" id="UP000610093">
    <property type="component" value="Segment"/>
</dbReference>
<dbReference type="Proteomes" id="UP000317426">
    <property type="component" value="Segment"/>
</dbReference>
<dbReference type="EMBL" id="MH646551">
    <property type="protein sequence ID" value="AZT86322.1"/>
    <property type="molecule type" value="Genomic_DNA"/>
</dbReference>
<name>A0A3T0D1R1_9POXV</name>
<dbReference type="Proteomes" id="UP000613226">
    <property type="component" value="Segment"/>
</dbReference>
<evidence type="ECO:0000313" key="2">
    <source>
        <dbReference type="EMBL" id="QHW16790.1"/>
    </source>
</evidence>
<dbReference type="EMBL" id="MN931742">
    <property type="protein sequence ID" value="QHW16790.1"/>
    <property type="molecule type" value="Genomic_DNA"/>
</dbReference>
<dbReference type="EMBL" id="MN931743">
    <property type="protein sequence ID" value="QHW16972.1"/>
    <property type="molecule type" value="Genomic_DNA"/>
</dbReference>
<evidence type="ECO:0000313" key="4">
    <source>
        <dbReference type="EMBL" id="QHW17154.1"/>
    </source>
</evidence>
<evidence type="ECO:0000313" key="1">
    <source>
        <dbReference type="EMBL" id="AZT86322.1"/>
    </source>
</evidence>
<reference evidence="2" key="2">
    <citation type="submission" date="2020-01" db="EMBL/GenBank/DDBJ databases">
        <title>Global genomic diversity of Molluscum contagiosum virus.</title>
        <authorList>
            <person name="Zorec T.M."/>
            <person name="Skubic L."/>
            <person name="Hosnjak L."/>
            <person name="Trcko K."/>
            <person name="Poljak M."/>
        </authorList>
    </citation>
    <scope>NUCLEOTIDE SEQUENCE</scope>
    <source>
        <strain evidence="2">MCV1_P02S01A</strain>
        <strain evidence="3">MCV1_P02S01B</strain>
        <strain evidence="4">MCV1_P02S02A</strain>
    </source>
</reference>
<dbReference type="EMBL" id="MN931744">
    <property type="protein sequence ID" value="QHW17154.1"/>
    <property type="molecule type" value="Genomic_DNA"/>
</dbReference>
<gene>
    <name evidence="1" type="primary">MC051L</name>
    <name evidence="1" type="ORF">MOCVgp051</name>
</gene>
<reference evidence="1" key="1">
    <citation type="submission" date="2018-07" db="EMBL/GenBank/DDBJ databases">
        <title>Illumina sequencing of clinical samples for virus detection in a public health laboratory: a feasibility study.</title>
        <authorList>
            <person name="Huang B."/>
            <person name="Jennison A."/>
            <person name="Whiley D."/>
            <person name="McMahon J."/>
            <person name="Hewitson G."/>
            <person name="Graham R."/>
            <person name="De Jong A."/>
            <person name="Warrilow D."/>
        </authorList>
    </citation>
    <scope>NUCLEOTIDE SEQUENCE [LARGE SCALE GENOMIC DNA]</scope>
    <source>
        <strain evidence="1">Sercmolcont1</strain>
    </source>
</reference>
<sequence length="120" mass="13439">MKESLSRPPSPWLFALLLFFSASFLHAGRDCPEPPAVSVNVMVVATCTGCGHHPMSILSWIVNGTHWPNQGPMRVHRTPNGTQLRRRAFFGGGDFHKNLTCRLLDGYGSSSQKFMLRNLW</sequence>
<organism evidence="1">
    <name type="scientific">Molluscum contagiosum virus</name>
    <dbReference type="NCBI Taxonomy" id="10279"/>
    <lineage>
        <taxon>Viruses</taxon>
        <taxon>Varidnaviria</taxon>
        <taxon>Bamfordvirae</taxon>
        <taxon>Nucleocytoviricota</taxon>
        <taxon>Pokkesviricetes</taxon>
        <taxon>Chitovirales</taxon>
        <taxon>Poxviridae</taxon>
        <taxon>Chordopoxvirinae</taxon>
        <taxon>Molluscipoxvirus</taxon>
        <taxon>Molluscipoxvirus molluscum</taxon>
    </lineage>
</organism>
<evidence type="ECO:0000313" key="3">
    <source>
        <dbReference type="EMBL" id="QHW16972.1"/>
    </source>
</evidence>
<dbReference type="Proteomes" id="UP000602142">
    <property type="component" value="Segment"/>
</dbReference>
<protein>
    <submittedName>
        <fullName evidence="1">MC051L</fullName>
    </submittedName>
</protein>